<dbReference type="Proteomes" id="UP000008387">
    <property type="component" value="Chromosome"/>
</dbReference>
<dbReference type="STRING" id="1002804.HBZC1_11070"/>
<keyword evidence="2" id="KW-1185">Reference proteome</keyword>
<sequence length="242" mass="27742">MLSEREFEPAQIASWKVIKLKALNAQEENYSIKDFSYTRAPNTPLFQARHNAQQLEDMRLQMGNDEFSAQYQQEPLASSGGYFEPAYFKQIFKHELGQFNTFIFVDNALSLKESADNRAIVVVGVENYQENARYVVLDVYCGVWSEEQTINYILQAKQSYPEAKTYIESEGGGLVLHRLLLVALAQHNQRAKEQYKQPLAENIICYTPSRKVSKISKIKAIRPFYNTGFFALFACLPKPQTA</sequence>
<dbReference type="HOGENOM" id="CLU_1145949_0_0_7"/>
<reference evidence="1 2" key="1">
    <citation type="journal article" date="2011" name="J. Bacteriol.">
        <title>Genome sequence of Helicobacter bizzozeronii strain CIII-1, an isolate from human gastric mucosa.</title>
        <authorList>
            <person name="Schott T."/>
            <person name="Rossi M."/>
            <person name="Hanninen M.L."/>
        </authorList>
    </citation>
    <scope>NUCLEOTIDE SEQUENCE [LARGE SCALE GENOMIC DNA]</scope>
    <source>
        <strain evidence="1 2">CIII-1</strain>
    </source>
</reference>
<proteinExistence type="predicted"/>
<evidence type="ECO:0000313" key="2">
    <source>
        <dbReference type="Proteomes" id="UP000008387"/>
    </source>
</evidence>
<accession>F8KTE2</accession>
<dbReference type="eggNOG" id="COG5362">
    <property type="taxonomic scope" value="Bacteria"/>
</dbReference>
<dbReference type="EMBL" id="FR871757">
    <property type="protein sequence ID" value="CCB80093.1"/>
    <property type="molecule type" value="Genomic_DNA"/>
</dbReference>
<protein>
    <submittedName>
        <fullName evidence="1">Phage uncharacterized protein, putative</fullName>
    </submittedName>
</protein>
<dbReference type="KEGG" id="hbi:HBZC1_11070"/>
<evidence type="ECO:0000313" key="1">
    <source>
        <dbReference type="EMBL" id="CCB80093.1"/>
    </source>
</evidence>
<gene>
    <name evidence="1" type="ordered locus">HBZC1_11070</name>
</gene>
<dbReference type="AlphaFoldDB" id="F8KTE2"/>
<organism evidence="1 2">
    <name type="scientific">Helicobacter bizzozeronii (strain CIII-1)</name>
    <dbReference type="NCBI Taxonomy" id="1002804"/>
    <lineage>
        <taxon>Bacteria</taxon>
        <taxon>Pseudomonadati</taxon>
        <taxon>Campylobacterota</taxon>
        <taxon>Epsilonproteobacteria</taxon>
        <taxon>Campylobacterales</taxon>
        <taxon>Helicobacteraceae</taxon>
        <taxon>Helicobacter</taxon>
    </lineage>
</organism>
<name>F8KTE2_HELBC</name>